<protein>
    <submittedName>
        <fullName evidence="2">Uncharacterized protein</fullName>
    </submittedName>
</protein>
<dbReference type="AlphaFoldDB" id="A0A285HI80"/>
<dbReference type="Proteomes" id="UP000231655">
    <property type="component" value="Unassembled WGS sequence"/>
</dbReference>
<dbReference type="EMBL" id="PGTD01000017">
    <property type="protein sequence ID" value="PJE28002.1"/>
    <property type="molecule type" value="Genomic_DNA"/>
</dbReference>
<dbReference type="RefSeq" id="WP_097143837.1">
    <property type="nucleotide sequence ID" value="NZ_OBEA01000001.1"/>
</dbReference>
<name>A0A285HI80_9RHOB</name>
<reference evidence="2 3" key="1">
    <citation type="submission" date="2017-09" db="EMBL/GenBank/DDBJ databases">
        <authorList>
            <person name="Ehlers B."/>
            <person name="Leendertz F.H."/>
        </authorList>
    </citation>
    <scope>NUCLEOTIDE SEQUENCE [LARGE SCALE GENOMIC DNA]</scope>
    <source>
        <strain evidence="2 3">CGMCC 1.12662</strain>
    </source>
</reference>
<keyword evidence="4" id="KW-1185">Reference proteome</keyword>
<organism evidence="2 3">
    <name type="scientific">Pseudooceanicola antarcticus</name>
    <dbReference type="NCBI Taxonomy" id="1247613"/>
    <lineage>
        <taxon>Bacteria</taxon>
        <taxon>Pseudomonadati</taxon>
        <taxon>Pseudomonadota</taxon>
        <taxon>Alphaproteobacteria</taxon>
        <taxon>Rhodobacterales</taxon>
        <taxon>Paracoccaceae</taxon>
        <taxon>Pseudooceanicola</taxon>
    </lineage>
</organism>
<gene>
    <name evidence="1" type="ORF">CVM39_15740</name>
    <name evidence="2" type="ORF">SAMN06297129_0007</name>
</gene>
<accession>A0A285HI80</accession>
<sequence>MTRNAAPDYLTRIARVRYNPAERAFEAAVMLHDAGEVFTYPISLRAPLDMEYDAVTRALSELACRRHARGTETLRARREEAMLEHLPLRVQQATSALWERILGRAA</sequence>
<dbReference type="EMBL" id="OBEA01000001">
    <property type="protein sequence ID" value="SNY35377.1"/>
    <property type="molecule type" value="Genomic_DNA"/>
</dbReference>
<evidence type="ECO:0000313" key="1">
    <source>
        <dbReference type="EMBL" id="PJE28002.1"/>
    </source>
</evidence>
<evidence type="ECO:0000313" key="4">
    <source>
        <dbReference type="Proteomes" id="UP000231702"/>
    </source>
</evidence>
<proteinExistence type="predicted"/>
<dbReference type="OrthoDB" id="7864340at2"/>
<dbReference type="Proteomes" id="UP000231702">
    <property type="component" value="Unassembled WGS sequence"/>
</dbReference>
<reference evidence="1 4" key="2">
    <citation type="journal article" date="2018" name="Int. J. Syst. Evol. Microbiol.">
        <title>Pseudooceanicola lipolyticus sp. nov., a marine alphaproteobacterium, reclassification of Oceanicola flagellatus as Pseudooceanicola flagellatus comb. nov. and emended description of the genus Pseudooceanicola.</title>
        <authorList>
            <person name="Huang M.-M."/>
            <person name="Guo L.-L."/>
            <person name="Wu Y.-H."/>
            <person name="Lai Q.-L."/>
            <person name="Shao Z.-Z."/>
            <person name="Wang C.-S."/>
            <person name="Wu M."/>
            <person name="Xu X.-W."/>
        </authorList>
    </citation>
    <scope>NUCLEOTIDE SEQUENCE [LARGE SCALE GENOMIC DNA]</scope>
    <source>
        <strain evidence="1 4">Ar-45</strain>
    </source>
</reference>
<evidence type="ECO:0000313" key="3">
    <source>
        <dbReference type="Proteomes" id="UP000231655"/>
    </source>
</evidence>
<evidence type="ECO:0000313" key="2">
    <source>
        <dbReference type="EMBL" id="SNY35377.1"/>
    </source>
</evidence>